<dbReference type="Pfam" id="PF00466">
    <property type="entry name" value="Ribosomal_L10"/>
    <property type="match status" value="1"/>
</dbReference>
<organism evidence="8 9">
    <name type="scientific">Corynebacterium glaucum</name>
    <dbReference type="NCBI Taxonomy" id="187491"/>
    <lineage>
        <taxon>Bacteria</taxon>
        <taxon>Bacillati</taxon>
        <taxon>Actinomycetota</taxon>
        <taxon>Actinomycetes</taxon>
        <taxon>Mycobacteriales</taxon>
        <taxon>Corynebacteriaceae</taxon>
        <taxon>Corynebacterium</taxon>
    </lineage>
</organism>
<evidence type="ECO:0000313" key="9">
    <source>
        <dbReference type="Proteomes" id="UP000217209"/>
    </source>
</evidence>
<dbReference type="AlphaFoldDB" id="A0A1Q2HU15"/>
<dbReference type="HAMAP" id="MF_00362">
    <property type="entry name" value="Ribosomal_uL10"/>
    <property type="match status" value="1"/>
</dbReference>
<evidence type="ECO:0000256" key="7">
    <source>
        <dbReference type="HAMAP-Rule" id="MF_00362"/>
    </source>
</evidence>
<dbReference type="GO" id="GO:0006412">
    <property type="term" value="P:translation"/>
    <property type="evidence" value="ECO:0007669"/>
    <property type="project" value="UniProtKB-UniRule"/>
</dbReference>
<comment type="function">
    <text evidence="1 7">Forms part of the ribosomal stalk, playing a central role in the interaction of the ribosome with GTP-bound translation factors.</text>
</comment>
<evidence type="ECO:0000256" key="6">
    <source>
        <dbReference type="ARBA" id="ARBA00035202"/>
    </source>
</evidence>
<dbReference type="NCBIfam" id="NF000955">
    <property type="entry name" value="PRK00099.1-1"/>
    <property type="match status" value="1"/>
</dbReference>
<dbReference type="OrthoDB" id="3186107at2"/>
<dbReference type="InterPro" id="IPR047865">
    <property type="entry name" value="Ribosomal_uL10_bac_type"/>
</dbReference>
<dbReference type="InterPro" id="IPR002363">
    <property type="entry name" value="Ribosomal_uL10_CS_bac"/>
</dbReference>
<dbReference type="Proteomes" id="UP000217209">
    <property type="component" value="Chromosome"/>
</dbReference>
<evidence type="ECO:0000256" key="4">
    <source>
        <dbReference type="ARBA" id="ARBA00023274"/>
    </source>
</evidence>
<dbReference type="GO" id="GO:0015934">
    <property type="term" value="C:large ribosomal subunit"/>
    <property type="evidence" value="ECO:0007669"/>
    <property type="project" value="InterPro"/>
</dbReference>
<evidence type="ECO:0000256" key="1">
    <source>
        <dbReference type="ARBA" id="ARBA00002633"/>
    </source>
</evidence>
<dbReference type="InterPro" id="IPR022973">
    <property type="entry name" value="Ribosomal_uL10_bac"/>
</dbReference>
<dbReference type="Gene3D" id="3.30.70.1730">
    <property type="match status" value="1"/>
</dbReference>
<reference evidence="8 9" key="1">
    <citation type="submission" date="2016-12" db="EMBL/GenBank/DDBJ databases">
        <authorList>
            <person name="Song W.-J."/>
            <person name="Kurnit D.M."/>
        </authorList>
    </citation>
    <scope>NUCLEOTIDE SEQUENCE [LARGE SCALE GENOMIC DNA]</scope>
    <source>
        <strain evidence="8 9">DSM 30827</strain>
    </source>
</reference>
<dbReference type="RefSeq" id="WP_095659187.1">
    <property type="nucleotide sequence ID" value="NZ_CP019688.1"/>
</dbReference>
<keyword evidence="4 7" id="KW-0687">Ribonucleoprotein</keyword>
<dbReference type="GO" id="GO:0003735">
    <property type="term" value="F:structural constituent of ribosome"/>
    <property type="evidence" value="ECO:0007669"/>
    <property type="project" value="InterPro"/>
</dbReference>
<dbReference type="KEGG" id="cgv:CGLAU_01710"/>
<gene>
    <name evidence="7 8" type="primary">rplJ</name>
    <name evidence="8" type="ORF">CGLAU_01710</name>
</gene>
<evidence type="ECO:0000313" key="8">
    <source>
        <dbReference type="EMBL" id="AQQ14329.1"/>
    </source>
</evidence>
<dbReference type="EMBL" id="CP019688">
    <property type="protein sequence ID" value="AQQ14329.1"/>
    <property type="molecule type" value="Genomic_DNA"/>
</dbReference>
<sequence length="174" mass="18237">MANPKNVAELAELKEKFEGSSAVFLTEYRGLTVSQLQELRGELGFDVELHVAKNTLVKIAANEQGIEGLDDLLVGPTAVAFIKGDATVDAAKAMKKFAKDNELFIVKGGYMDGNALDAAQVAAVAELDNRETTLAKIAGAFQGSLAKAAGLFQAPASKTARLVAALQDKQGEAA</sequence>
<comment type="similarity">
    <text evidence="2 7">Belongs to the universal ribosomal protein uL10 family.</text>
</comment>
<evidence type="ECO:0000256" key="2">
    <source>
        <dbReference type="ARBA" id="ARBA00008889"/>
    </source>
</evidence>
<accession>A0A1Q2HU15</accession>
<dbReference type="PANTHER" id="PTHR11560">
    <property type="entry name" value="39S RIBOSOMAL PROTEIN L10, MITOCHONDRIAL"/>
    <property type="match status" value="1"/>
</dbReference>
<evidence type="ECO:0000256" key="5">
    <source>
        <dbReference type="ARBA" id="ARBA00026025"/>
    </source>
</evidence>
<protein>
    <recommendedName>
        <fullName evidence="6 7">Large ribosomal subunit protein uL10</fullName>
    </recommendedName>
</protein>
<keyword evidence="7" id="KW-0694">RNA-binding</keyword>
<dbReference type="PROSITE" id="PS01109">
    <property type="entry name" value="RIBOSOMAL_L10"/>
    <property type="match status" value="1"/>
</dbReference>
<keyword evidence="3 7" id="KW-0689">Ribosomal protein</keyword>
<dbReference type="CDD" id="cd05797">
    <property type="entry name" value="Ribosomal_L10"/>
    <property type="match status" value="1"/>
</dbReference>
<evidence type="ECO:0000256" key="3">
    <source>
        <dbReference type="ARBA" id="ARBA00022980"/>
    </source>
</evidence>
<keyword evidence="7" id="KW-0699">rRNA-binding</keyword>
<dbReference type="GO" id="GO:0070180">
    <property type="term" value="F:large ribosomal subunit rRNA binding"/>
    <property type="evidence" value="ECO:0007669"/>
    <property type="project" value="UniProtKB-UniRule"/>
</dbReference>
<keyword evidence="9" id="KW-1185">Reference proteome</keyword>
<proteinExistence type="inferred from homology"/>
<name>A0A1Q2HU15_9CORY</name>
<comment type="subunit">
    <text evidence="5 7">Part of the ribosomal stalk of the 50S ribosomal subunit. The N-terminus interacts with L11 and the large rRNA to form the base of the stalk. The C-terminus forms an elongated spine to which L12 dimers bind in a sequential fashion forming a multimeric L10(L12)X complex.</text>
</comment>
<dbReference type="SUPFAM" id="SSF160369">
    <property type="entry name" value="Ribosomal protein L10-like"/>
    <property type="match status" value="1"/>
</dbReference>
<dbReference type="InterPro" id="IPR043141">
    <property type="entry name" value="Ribosomal_uL10-like_sf"/>
</dbReference>
<dbReference type="InterPro" id="IPR001790">
    <property type="entry name" value="Ribosomal_uL10"/>
</dbReference>